<evidence type="ECO:0000313" key="2">
    <source>
        <dbReference type="EMBL" id="APZ44696.1"/>
    </source>
</evidence>
<sequence>MSEPYDYSITSQALADLEQRVEQLTEHCVRLNEENRALQRQLQQLQRERGSLIEKHELAKNRVEAMIQRLKAMEDAP</sequence>
<keyword evidence="1" id="KW-0175">Coiled coil</keyword>
<reference evidence="2 3" key="1">
    <citation type="submission" date="2017-01" db="EMBL/GenBank/DDBJ databases">
        <title>Draft sequence of Acidihalobacter ferrooxidans strain DSM 14175 (strain V8).</title>
        <authorList>
            <person name="Khaleque H.N."/>
            <person name="Ramsay J.P."/>
            <person name="Murphy R.J.T."/>
            <person name="Kaksonen A.H."/>
            <person name="Boxall N.J."/>
            <person name="Watkin E.L.J."/>
        </authorList>
    </citation>
    <scope>NUCLEOTIDE SEQUENCE [LARGE SCALE GENOMIC DNA]</scope>
    <source>
        <strain evidence="2 3">V8</strain>
    </source>
</reference>
<feature type="coiled-coil region" evidence="1">
    <location>
        <begin position="7"/>
        <end position="76"/>
    </location>
</feature>
<name>A0A1P8ULI7_9GAMM</name>
<dbReference type="OrthoDB" id="6120894at2"/>
<dbReference type="Gene3D" id="1.20.5.170">
    <property type="match status" value="1"/>
</dbReference>
<protein>
    <submittedName>
        <fullName evidence="2">TIGR02449 family protein</fullName>
    </submittedName>
</protein>
<accession>A0A1P8ULI7</accession>
<dbReference type="AlphaFoldDB" id="A0A1P8ULI7"/>
<dbReference type="NCBIfam" id="TIGR02449">
    <property type="entry name" value="TIGR02449 family protein"/>
    <property type="match status" value="1"/>
</dbReference>
<dbReference type="STRING" id="1765967.BW247_11945"/>
<organism evidence="2 3">
    <name type="scientific">Acidihalobacter ferrooxydans</name>
    <dbReference type="NCBI Taxonomy" id="1765967"/>
    <lineage>
        <taxon>Bacteria</taxon>
        <taxon>Pseudomonadati</taxon>
        <taxon>Pseudomonadota</taxon>
        <taxon>Gammaproteobacteria</taxon>
        <taxon>Chromatiales</taxon>
        <taxon>Ectothiorhodospiraceae</taxon>
        <taxon>Acidihalobacter</taxon>
    </lineage>
</organism>
<dbReference type="KEGG" id="afy:BW247_11945"/>
<evidence type="ECO:0000313" key="3">
    <source>
        <dbReference type="Proteomes" id="UP000243807"/>
    </source>
</evidence>
<dbReference type="EMBL" id="CP019434">
    <property type="protein sequence ID" value="APZ44696.1"/>
    <property type="molecule type" value="Genomic_DNA"/>
</dbReference>
<keyword evidence="3" id="KW-1185">Reference proteome</keyword>
<gene>
    <name evidence="2" type="ORF">BW247_11945</name>
</gene>
<evidence type="ECO:0000256" key="1">
    <source>
        <dbReference type="SAM" id="Coils"/>
    </source>
</evidence>
<proteinExistence type="predicted"/>
<dbReference type="InterPro" id="IPR012662">
    <property type="entry name" value="CHP02449"/>
</dbReference>
<dbReference type="Proteomes" id="UP000243807">
    <property type="component" value="Chromosome"/>
</dbReference>